<dbReference type="EMBL" id="BPLR01009055">
    <property type="protein sequence ID" value="GIY29338.1"/>
    <property type="molecule type" value="Genomic_DNA"/>
</dbReference>
<gene>
    <name evidence="2" type="ORF">CEXT_752571</name>
</gene>
<evidence type="ECO:0000313" key="3">
    <source>
        <dbReference type="Proteomes" id="UP001054945"/>
    </source>
</evidence>
<keyword evidence="3" id="KW-1185">Reference proteome</keyword>
<evidence type="ECO:0000313" key="2">
    <source>
        <dbReference type="EMBL" id="GIY29338.1"/>
    </source>
</evidence>
<proteinExistence type="predicted"/>
<feature type="transmembrane region" description="Helical" evidence="1">
    <location>
        <begin position="52"/>
        <end position="71"/>
    </location>
</feature>
<reference evidence="2 3" key="1">
    <citation type="submission" date="2021-06" db="EMBL/GenBank/DDBJ databases">
        <title>Caerostris extrusa draft genome.</title>
        <authorList>
            <person name="Kono N."/>
            <person name="Arakawa K."/>
        </authorList>
    </citation>
    <scope>NUCLEOTIDE SEQUENCE [LARGE SCALE GENOMIC DNA]</scope>
</reference>
<accession>A0AAV4S577</accession>
<name>A0AAV4S577_CAEEX</name>
<keyword evidence="1" id="KW-0812">Transmembrane</keyword>
<evidence type="ECO:0000256" key="1">
    <source>
        <dbReference type="SAM" id="Phobius"/>
    </source>
</evidence>
<dbReference type="Proteomes" id="UP001054945">
    <property type="component" value="Unassembled WGS sequence"/>
</dbReference>
<protein>
    <submittedName>
        <fullName evidence="2">Uncharacterized protein</fullName>
    </submittedName>
</protein>
<keyword evidence="1" id="KW-1133">Transmembrane helix</keyword>
<sequence>MSFLGLPPSLNFCSFVPEIRSTYSSASEDTAWHCGDKKGTMVSYCVSQSAEAIASFSLLILFLIFTQWGSFTRDYWQRLFVFRGVTRADDNC</sequence>
<organism evidence="2 3">
    <name type="scientific">Caerostris extrusa</name>
    <name type="common">Bark spider</name>
    <name type="synonym">Caerostris bankana</name>
    <dbReference type="NCBI Taxonomy" id="172846"/>
    <lineage>
        <taxon>Eukaryota</taxon>
        <taxon>Metazoa</taxon>
        <taxon>Ecdysozoa</taxon>
        <taxon>Arthropoda</taxon>
        <taxon>Chelicerata</taxon>
        <taxon>Arachnida</taxon>
        <taxon>Araneae</taxon>
        <taxon>Araneomorphae</taxon>
        <taxon>Entelegynae</taxon>
        <taxon>Araneoidea</taxon>
        <taxon>Araneidae</taxon>
        <taxon>Caerostris</taxon>
    </lineage>
</organism>
<dbReference type="AlphaFoldDB" id="A0AAV4S577"/>
<keyword evidence="1" id="KW-0472">Membrane</keyword>
<comment type="caution">
    <text evidence="2">The sequence shown here is derived from an EMBL/GenBank/DDBJ whole genome shotgun (WGS) entry which is preliminary data.</text>
</comment>